<protein>
    <submittedName>
        <fullName evidence="2">YesL family protein</fullName>
    </submittedName>
</protein>
<organism evidence="2 3">
    <name type="scientific">Holtiella tumoricola</name>
    <dbReference type="NCBI Taxonomy" id="3018743"/>
    <lineage>
        <taxon>Bacteria</taxon>
        <taxon>Bacillati</taxon>
        <taxon>Bacillota</taxon>
        <taxon>Clostridia</taxon>
        <taxon>Lachnospirales</taxon>
        <taxon>Cellulosilyticaceae</taxon>
        <taxon>Holtiella</taxon>
    </lineage>
</organism>
<evidence type="ECO:0000256" key="1">
    <source>
        <dbReference type="SAM" id="Phobius"/>
    </source>
</evidence>
<accession>A0AA42J216</accession>
<feature type="transmembrane region" description="Helical" evidence="1">
    <location>
        <begin position="20"/>
        <end position="46"/>
    </location>
</feature>
<feature type="transmembrane region" description="Helical" evidence="1">
    <location>
        <begin position="105"/>
        <end position="130"/>
    </location>
</feature>
<dbReference type="RefSeq" id="WP_271012745.1">
    <property type="nucleotide sequence ID" value="NZ_JAQIFT010000053.1"/>
</dbReference>
<evidence type="ECO:0000313" key="2">
    <source>
        <dbReference type="EMBL" id="MDA3732721.1"/>
    </source>
</evidence>
<keyword evidence="1" id="KW-0812">Transmembrane</keyword>
<dbReference type="AlphaFoldDB" id="A0AA42J216"/>
<feature type="transmembrane region" description="Helical" evidence="1">
    <location>
        <begin position="74"/>
        <end position="93"/>
    </location>
</feature>
<dbReference type="EMBL" id="JAQIFT010000053">
    <property type="protein sequence ID" value="MDA3732721.1"/>
    <property type="molecule type" value="Genomic_DNA"/>
</dbReference>
<evidence type="ECO:0000313" key="3">
    <source>
        <dbReference type="Proteomes" id="UP001169242"/>
    </source>
</evidence>
<dbReference type="Proteomes" id="UP001169242">
    <property type="component" value="Unassembled WGS sequence"/>
</dbReference>
<gene>
    <name evidence="2" type="ORF">PBV87_14655</name>
</gene>
<feature type="transmembrane region" description="Helical" evidence="1">
    <location>
        <begin position="142"/>
        <end position="165"/>
    </location>
</feature>
<keyword evidence="3" id="KW-1185">Reference proteome</keyword>
<feature type="transmembrane region" description="Helical" evidence="1">
    <location>
        <begin position="171"/>
        <end position="191"/>
    </location>
</feature>
<dbReference type="InterPro" id="IPR006938">
    <property type="entry name" value="DUF624"/>
</dbReference>
<proteinExistence type="predicted"/>
<name>A0AA42J216_9FIRM</name>
<keyword evidence="1" id="KW-1133">Transmembrane helix</keyword>
<comment type="caution">
    <text evidence="2">The sequence shown here is derived from an EMBL/GenBank/DDBJ whole genome shotgun (WGS) entry which is preliminary data.</text>
</comment>
<keyword evidence="1" id="KW-0472">Membrane</keyword>
<dbReference type="Pfam" id="PF04854">
    <property type="entry name" value="DUF624"/>
    <property type="match status" value="1"/>
</dbReference>
<sequence length="205" mass="23106">MFNYDGPIYIFLKKVSDVTVLHLIWLLCSLPIITLGASTTALYGVALARKGGNEDSVVTLYLSYFRKHWKRGTGMMMILSVSLVVLLINLYYWNYVVRGDISTSMAILCTALLVPVGLLAIYGFAALTVYEDLSAMKIIQKSLYIAYAHPFSTLKLIIFWLLAIWFNLSTLFANVLFLSIGVAPFIQGFLARTLYRTLKEKEVVH</sequence>
<reference evidence="2" key="1">
    <citation type="journal article" date="2023" name="Int. J. Syst. Evol. Microbiol.">
        <title>&lt;i&gt;Holtiella tumoricola&lt;/i&gt; gen. nov. sp. nov., isolated from a human clinical sample.</title>
        <authorList>
            <person name="Allen-Vercoe E."/>
            <person name="Daigneault M.C."/>
            <person name="Vancuren S.J."/>
            <person name="Cochrane K."/>
            <person name="O'Neal L.L."/>
            <person name="Sankaranarayanan K."/>
            <person name="Lawson P.A."/>
        </authorList>
    </citation>
    <scope>NUCLEOTIDE SEQUENCE</scope>
    <source>
        <strain evidence="2">CC70A</strain>
    </source>
</reference>